<sequence length="137" mass="15995">MKICFVIWSVVLMILKLEDVKRCKEMEFDVTTAKETVCHTYDKDIIKNLCETAEYLYSRVLETRELKLIRDILCTISVEQRNLKDTLKKEASKLLRKGLKEAANYADTMAFIVDLKLCEIEKLIAKNEEILSKERGE</sequence>
<evidence type="ECO:0000313" key="1">
    <source>
        <dbReference type="EMBL" id="ADQ06102.1"/>
    </source>
</evidence>
<proteinExistence type="predicted"/>
<dbReference type="KEGG" id="chd:Calhy_0354"/>
<keyword evidence="2" id="KW-1185">Reference proteome</keyword>
<dbReference type="HOGENOM" id="CLU_2092272_0_0_9"/>
<accession>E4QBK0</accession>
<dbReference type="AlphaFoldDB" id="E4QBK0"/>
<dbReference type="Proteomes" id="UP000006890">
    <property type="component" value="Chromosome"/>
</dbReference>
<reference evidence="1 2" key="2">
    <citation type="journal article" date="2011" name="J. Bacteriol.">
        <title>Complete genome sequences for the anaerobic, extremely thermophilic plant biomass-degrading bacteria Caldicellulosiruptor hydrothermalis, Caldicellulosiruptor kristjanssonii, Caldicellulosiruptor kronotskyensis, Caldicellulosiruptor owensenis, and Caldicellulosiruptor lactoaceticus.</title>
        <authorList>
            <person name="Blumer-Schuette S.E."/>
            <person name="Ozdemir I."/>
            <person name="Mistry D."/>
            <person name="Lucas S."/>
            <person name="Lapidus A."/>
            <person name="Cheng J.F."/>
            <person name="Goodwin L.A."/>
            <person name="Pitluck S."/>
            <person name="Land M.L."/>
            <person name="Hauser L.J."/>
            <person name="Woyke T."/>
            <person name="Mikhailova N."/>
            <person name="Pati A."/>
            <person name="Kyrpides N.C."/>
            <person name="Ivanova N."/>
            <person name="Detter J.C."/>
            <person name="Walston-Davenport K."/>
            <person name="Han S."/>
            <person name="Adams M.W."/>
            <person name="Kelly R.M."/>
        </authorList>
    </citation>
    <scope>NUCLEOTIDE SEQUENCE [LARGE SCALE GENOMIC DNA]</scope>
    <source>
        <strain evidence="2">DSM 18901 / VKM B-2411 / 108</strain>
    </source>
</reference>
<protein>
    <submittedName>
        <fullName evidence="1">Uncharacterized protein</fullName>
    </submittedName>
</protein>
<dbReference type="STRING" id="632292.Calhy_0354"/>
<evidence type="ECO:0000313" key="2">
    <source>
        <dbReference type="Proteomes" id="UP000006890"/>
    </source>
</evidence>
<reference key="1">
    <citation type="submission" date="2010-09" db="EMBL/GenBank/DDBJ databases">
        <title>Complete sequence of Caldicellulosiruptor hydrothermalis 108.</title>
        <authorList>
            <consortium name="US DOE Joint Genome Institute"/>
            <person name="Lucas S."/>
            <person name="Copeland A."/>
            <person name="Lapidus A."/>
            <person name="Cheng J.-F."/>
            <person name="Bruce D."/>
            <person name="Goodwin L."/>
            <person name="Pitluck S."/>
            <person name="Davenport K."/>
            <person name="Detter J.C."/>
            <person name="Han C."/>
            <person name="Tapia R."/>
            <person name="Land M."/>
            <person name="Hauser L."/>
            <person name="Chang Y.-J."/>
            <person name="Jeffries C."/>
            <person name="Kyrpides N."/>
            <person name="Ivanova N."/>
            <person name="Mikhailova N."/>
            <person name="Blumer-Schuette S.E."/>
            <person name="Kelly R.M."/>
            <person name="Woyke T."/>
        </authorList>
    </citation>
    <scope>NUCLEOTIDE SEQUENCE</scope>
    <source>
        <strain>108</strain>
    </source>
</reference>
<name>E4QBK0_CALH1</name>
<dbReference type="RefSeq" id="WP_013402311.1">
    <property type="nucleotide sequence ID" value="NC_014652.1"/>
</dbReference>
<dbReference type="EMBL" id="CP002219">
    <property type="protein sequence ID" value="ADQ06102.1"/>
    <property type="molecule type" value="Genomic_DNA"/>
</dbReference>
<gene>
    <name evidence="1" type="ordered locus">Calhy_0354</name>
</gene>
<organism evidence="1 2">
    <name type="scientific">Caldicellulosiruptor hydrothermalis (strain DSM 18901 / VKM B-2411 / 108)</name>
    <dbReference type="NCBI Taxonomy" id="632292"/>
    <lineage>
        <taxon>Bacteria</taxon>
        <taxon>Bacillati</taxon>
        <taxon>Bacillota</taxon>
        <taxon>Bacillota incertae sedis</taxon>
        <taxon>Caldicellulosiruptorales</taxon>
        <taxon>Caldicellulosiruptoraceae</taxon>
        <taxon>Caldicellulosiruptor</taxon>
    </lineage>
</organism>